<accession>A0AAX6HVJ5</accession>
<sequence length="31" mass="3245">MVSCACPCACPSCIVCVSGYPLLMSHRGQLD</sequence>
<gene>
    <name evidence="1" type="ORF">M6B38_293890</name>
</gene>
<reference evidence="1" key="2">
    <citation type="submission" date="2023-04" db="EMBL/GenBank/DDBJ databases">
        <authorList>
            <person name="Bruccoleri R.E."/>
            <person name="Oakeley E.J."/>
            <person name="Faust A.-M."/>
            <person name="Dessus-Babus S."/>
            <person name="Altorfer M."/>
            <person name="Burckhardt D."/>
            <person name="Oertli M."/>
            <person name="Naumann U."/>
            <person name="Petersen F."/>
            <person name="Wong J."/>
        </authorList>
    </citation>
    <scope>NUCLEOTIDE SEQUENCE</scope>
    <source>
        <strain evidence="1">GSM-AAB239-AS_SAM_17_03QT</strain>
        <tissue evidence="1">Leaf</tissue>
    </source>
</reference>
<organism evidence="1 2">
    <name type="scientific">Iris pallida</name>
    <name type="common">Sweet iris</name>
    <dbReference type="NCBI Taxonomy" id="29817"/>
    <lineage>
        <taxon>Eukaryota</taxon>
        <taxon>Viridiplantae</taxon>
        <taxon>Streptophyta</taxon>
        <taxon>Embryophyta</taxon>
        <taxon>Tracheophyta</taxon>
        <taxon>Spermatophyta</taxon>
        <taxon>Magnoliopsida</taxon>
        <taxon>Liliopsida</taxon>
        <taxon>Asparagales</taxon>
        <taxon>Iridaceae</taxon>
        <taxon>Iridoideae</taxon>
        <taxon>Irideae</taxon>
        <taxon>Iris</taxon>
    </lineage>
</organism>
<dbReference type="AlphaFoldDB" id="A0AAX6HVJ5"/>
<keyword evidence="2" id="KW-1185">Reference proteome</keyword>
<reference evidence="1" key="1">
    <citation type="journal article" date="2023" name="GigaByte">
        <title>Genome assembly of the bearded iris, Iris pallida Lam.</title>
        <authorList>
            <person name="Bruccoleri R.E."/>
            <person name="Oakeley E.J."/>
            <person name="Faust A.M.E."/>
            <person name="Altorfer M."/>
            <person name="Dessus-Babus S."/>
            <person name="Burckhardt D."/>
            <person name="Oertli M."/>
            <person name="Naumann U."/>
            <person name="Petersen F."/>
            <person name="Wong J."/>
        </authorList>
    </citation>
    <scope>NUCLEOTIDE SEQUENCE</scope>
    <source>
        <strain evidence="1">GSM-AAB239-AS_SAM_17_03QT</strain>
    </source>
</reference>
<evidence type="ECO:0000313" key="2">
    <source>
        <dbReference type="Proteomes" id="UP001140949"/>
    </source>
</evidence>
<evidence type="ECO:0000313" key="1">
    <source>
        <dbReference type="EMBL" id="KAJ6844788.1"/>
    </source>
</evidence>
<comment type="caution">
    <text evidence="1">The sequence shown here is derived from an EMBL/GenBank/DDBJ whole genome shotgun (WGS) entry which is preliminary data.</text>
</comment>
<dbReference type="EMBL" id="JANAVB010006596">
    <property type="protein sequence ID" value="KAJ6844788.1"/>
    <property type="molecule type" value="Genomic_DNA"/>
</dbReference>
<protein>
    <submittedName>
        <fullName evidence="1">Uncharacterized protein</fullName>
    </submittedName>
</protein>
<proteinExistence type="predicted"/>
<dbReference type="Proteomes" id="UP001140949">
    <property type="component" value="Unassembled WGS sequence"/>
</dbReference>
<name>A0AAX6HVJ5_IRIPA</name>